<reference evidence="6" key="1">
    <citation type="submission" date="2020-04" db="EMBL/GenBank/DDBJ databases">
        <title>Deep metagenomics examines the oral microbiome during advanced dental caries in children, revealing novel taxa and co-occurrences with host molecules.</title>
        <authorList>
            <person name="Baker J.L."/>
            <person name="Morton J.T."/>
            <person name="Dinis M."/>
            <person name="Alvarez R."/>
            <person name="Tran N.C."/>
            <person name="Knight R."/>
            <person name="Edlund A."/>
        </authorList>
    </citation>
    <scope>NUCLEOTIDE SEQUENCE</scope>
    <source>
        <strain evidence="6">JCVI_34_bin.1</strain>
    </source>
</reference>
<dbReference type="Pfam" id="PF01037">
    <property type="entry name" value="AsnC_trans_reg"/>
    <property type="match status" value="1"/>
</dbReference>
<dbReference type="AlphaFoldDB" id="A0A929RW68"/>
<keyword evidence="2" id="KW-0238">DNA-binding</keyword>
<evidence type="ECO:0000313" key="6">
    <source>
        <dbReference type="EMBL" id="MBF0969421.1"/>
    </source>
</evidence>
<feature type="domain" description="HTH asnC-type" evidence="5">
    <location>
        <begin position="4"/>
        <end position="65"/>
    </location>
</feature>
<dbReference type="Pfam" id="PF13412">
    <property type="entry name" value="HTH_24"/>
    <property type="match status" value="1"/>
</dbReference>
<dbReference type="SMART" id="SM00344">
    <property type="entry name" value="HTH_ASNC"/>
    <property type="match status" value="1"/>
</dbReference>
<comment type="caution">
    <text evidence="6">The sequence shown here is derived from an EMBL/GenBank/DDBJ whole genome shotgun (WGS) entry which is preliminary data.</text>
</comment>
<dbReference type="Proteomes" id="UP000704068">
    <property type="component" value="Unassembled WGS sequence"/>
</dbReference>
<dbReference type="InterPro" id="IPR036388">
    <property type="entry name" value="WH-like_DNA-bd_sf"/>
</dbReference>
<name>A0A929RW68_9BACT</name>
<proteinExistence type="predicted"/>
<evidence type="ECO:0000259" key="5">
    <source>
        <dbReference type="PROSITE" id="PS50956"/>
    </source>
</evidence>
<evidence type="ECO:0000256" key="1">
    <source>
        <dbReference type="ARBA" id="ARBA00023015"/>
    </source>
</evidence>
<evidence type="ECO:0000313" key="7">
    <source>
        <dbReference type="Proteomes" id="UP000704068"/>
    </source>
</evidence>
<keyword evidence="3" id="KW-0804">Transcription</keyword>
<feature type="region of interest" description="Disordered" evidence="4">
    <location>
        <begin position="150"/>
        <end position="173"/>
    </location>
</feature>
<dbReference type="InterPro" id="IPR019888">
    <property type="entry name" value="Tscrpt_reg_AsnC-like"/>
</dbReference>
<evidence type="ECO:0000256" key="2">
    <source>
        <dbReference type="ARBA" id="ARBA00023125"/>
    </source>
</evidence>
<dbReference type="Gene3D" id="3.30.70.920">
    <property type="match status" value="1"/>
</dbReference>
<dbReference type="SUPFAM" id="SSF54909">
    <property type="entry name" value="Dimeric alpha+beta barrel"/>
    <property type="match status" value="1"/>
</dbReference>
<evidence type="ECO:0000256" key="4">
    <source>
        <dbReference type="SAM" id="MobiDB-lite"/>
    </source>
</evidence>
<accession>A0A929RW68</accession>
<evidence type="ECO:0000256" key="3">
    <source>
        <dbReference type="ARBA" id="ARBA00023163"/>
    </source>
</evidence>
<dbReference type="RefSeq" id="WP_303762311.1">
    <property type="nucleotide sequence ID" value="NZ_JABZGR010000001.1"/>
</dbReference>
<dbReference type="PROSITE" id="PS50956">
    <property type="entry name" value="HTH_ASNC_2"/>
    <property type="match status" value="1"/>
</dbReference>
<dbReference type="InterPro" id="IPR036390">
    <property type="entry name" value="WH_DNA-bd_sf"/>
</dbReference>
<dbReference type="InterPro" id="IPR000485">
    <property type="entry name" value="AsnC-type_HTH_dom"/>
</dbReference>
<dbReference type="EMBL" id="JABZGR010000001">
    <property type="protein sequence ID" value="MBF0969421.1"/>
    <property type="molecule type" value="Genomic_DNA"/>
</dbReference>
<dbReference type="Gene3D" id="1.10.10.10">
    <property type="entry name" value="Winged helix-like DNA-binding domain superfamily/Winged helix DNA-binding domain"/>
    <property type="match status" value="1"/>
</dbReference>
<dbReference type="PRINTS" id="PR00033">
    <property type="entry name" value="HTHASNC"/>
</dbReference>
<dbReference type="GO" id="GO:0043565">
    <property type="term" value="F:sequence-specific DNA binding"/>
    <property type="evidence" value="ECO:0007669"/>
    <property type="project" value="InterPro"/>
</dbReference>
<sequence>MEKVDKLDLKILSIISGNARVPFKDVAAVCGVSRAAIHQRVQRLVENGVITGSGFTVNPKRVGFSTCTYVGISLARGSMYREVAEQLEKIPEIVECHYTTGNYMMLVKLYCHDNEDLMQLLNGKIQSIEGVTATETLISLEQTVSRNFPIPGADFELPPRQRKPGRRPKDPIN</sequence>
<protein>
    <submittedName>
        <fullName evidence="6">Lrp/AsnC ligand binding domain-containing protein</fullName>
    </submittedName>
</protein>
<dbReference type="PANTHER" id="PTHR30154">
    <property type="entry name" value="LEUCINE-RESPONSIVE REGULATORY PROTEIN"/>
    <property type="match status" value="1"/>
</dbReference>
<dbReference type="InterPro" id="IPR011008">
    <property type="entry name" value="Dimeric_a/b-barrel"/>
</dbReference>
<dbReference type="GO" id="GO:0005829">
    <property type="term" value="C:cytosol"/>
    <property type="evidence" value="ECO:0007669"/>
    <property type="project" value="TreeGrafter"/>
</dbReference>
<gene>
    <name evidence="6" type="ORF">HXK21_00040</name>
</gene>
<keyword evidence="1" id="KW-0805">Transcription regulation</keyword>
<dbReference type="PANTHER" id="PTHR30154:SF34">
    <property type="entry name" value="TRANSCRIPTIONAL REGULATOR AZLB"/>
    <property type="match status" value="1"/>
</dbReference>
<dbReference type="InterPro" id="IPR019887">
    <property type="entry name" value="Tscrpt_reg_AsnC/Lrp_C"/>
</dbReference>
<organism evidence="6 7">
    <name type="scientific">Alloprevotella tannerae</name>
    <dbReference type="NCBI Taxonomy" id="76122"/>
    <lineage>
        <taxon>Bacteria</taxon>
        <taxon>Pseudomonadati</taxon>
        <taxon>Bacteroidota</taxon>
        <taxon>Bacteroidia</taxon>
        <taxon>Bacteroidales</taxon>
        <taxon>Prevotellaceae</taxon>
        <taxon>Alloprevotella</taxon>
    </lineage>
</organism>
<dbReference type="GO" id="GO:0043200">
    <property type="term" value="P:response to amino acid"/>
    <property type="evidence" value="ECO:0007669"/>
    <property type="project" value="TreeGrafter"/>
</dbReference>
<dbReference type="SUPFAM" id="SSF46785">
    <property type="entry name" value="Winged helix' DNA-binding domain"/>
    <property type="match status" value="1"/>
</dbReference>